<evidence type="ECO:0000313" key="2">
    <source>
        <dbReference type="Proteomes" id="UP000005475"/>
    </source>
</evidence>
<organism evidence="1 2">
    <name type="scientific">Bacteroides ovatus (strain ATCC 8483 / DSM 1896 / JCM 5824 / BCRC 10623 / CCUG 4943 / NCTC 11153)</name>
    <dbReference type="NCBI Taxonomy" id="411476"/>
    <lineage>
        <taxon>Bacteria</taxon>
        <taxon>Pseudomonadati</taxon>
        <taxon>Bacteroidota</taxon>
        <taxon>Bacteroidia</taxon>
        <taxon>Bacteroidales</taxon>
        <taxon>Bacteroidaceae</taxon>
        <taxon>Bacteroides</taxon>
    </lineage>
</organism>
<evidence type="ECO:0000313" key="1">
    <source>
        <dbReference type="EMBL" id="EDO12710.1"/>
    </source>
</evidence>
<sequence length="48" mass="5835">MINYAMAKVDILQENIKNERRNCVSRRFRMNCVLINDNYRLSSEKERV</sequence>
<reference evidence="1 2" key="1">
    <citation type="submission" date="2007-03" db="EMBL/GenBank/DDBJ databases">
        <authorList>
            <person name="Fulton L."/>
            <person name="Clifton S."/>
            <person name="Fulton B."/>
            <person name="Xu J."/>
            <person name="Minx P."/>
            <person name="Pepin K.H."/>
            <person name="Johnson M."/>
            <person name="Thiruvilangam P."/>
            <person name="Bhonagiri V."/>
            <person name="Nash W.E."/>
            <person name="Mardis E.R."/>
            <person name="Wilson R.K."/>
        </authorList>
    </citation>
    <scope>NUCLEOTIDE SEQUENCE [LARGE SCALE GENOMIC DNA]</scope>
    <source>
        <strain evidence="2">ATCC 8483 / DSM 1896 / JCM 5824 / BCRC 10623 / CCUG 4943 / NCTC 11153</strain>
    </source>
</reference>
<dbReference type="Proteomes" id="UP000005475">
    <property type="component" value="Unassembled WGS sequence"/>
</dbReference>
<accession>A0AAN3DA52</accession>
<reference evidence="2" key="2">
    <citation type="submission" date="2007-04" db="EMBL/GenBank/DDBJ databases">
        <title>Draft genome sequence of Bacteroides ovatus (ATCC 8483).</title>
        <authorList>
            <person name="Sudarsanam P."/>
            <person name="Ley R."/>
            <person name="Guruge J."/>
            <person name="Turnbaugh P.J."/>
            <person name="Mahowald M."/>
            <person name="Liep D."/>
            <person name="Gordon J."/>
        </authorList>
    </citation>
    <scope>NUCLEOTIDE SEQUENCE [LARGE SCALE GENOMIC DNA]</scope>
    <source>
        <strain evidence="2">ATCC 8483 / DSM 1896 / JCM 5824 / BCRC 10623 / CCUG 4943 / NCTC 11153</strain>
    </source>
</reference>
<proteinExistence type="predicted"/>
<comment type="caution">
    <text evidence="1">The sequence shown here is derived from an EMBL/GenBank/DDBJ whole genome shotgun (WGS) entry which is preliminary data.</text>
</comment>
<name>A0AAN3DA52_BACO1</name>
<protein>
    <submittedName>
        <fullName evidence="1">Uncharacterized protein</fullName>
    </submittedName>
</protein>
<dbReference type="AlphaFoldDB" id="A0AAN3DA52"/>
<dbReference type="EMBL" id="AAXF02000044">
    <property type="protein sequence ID" value="EDO12710.1"/>
    <property type="molecule type" value="Genomic_DNA"/>
</dbReference>
<gene>
    <name evidence="1" type="ORF">BACOVA_01524</name>
</gene>